<keyword evidence="3" id="KW-0597">Phosphoprotein</keyword>
<dbReference type="InterPro" id="IPR036890">
    <property type="entry name" value="HATPase_C_sf"/>
</dbReference>
<sequence length="414" mass="44531">MFRRPFWESRRDALIDIALAAGVAVGGIPILITIVSWHPAQDRFVLDVPWLLLISHVVSSATLLLRRRVPVALCLLELIAIAATPIGLLATTGTILVPADDPSGAWATLEMPFVLYSAIVYTPTGRRRIYAWMLIVALAAIAVRPWQADFGTVSGGLLFTAVPALLGLYIGARRRLIRALTERAERAEREQQLLAEQARAEERTRLAAEMHDVVSHRISLMVLQAGALRVAASDDSTRSAAEDLRSSGVQALDELRELVAVLRENPPADNENSERKDLPASLPDLSALVADSATAGIRVSLDESGNPLMISPAVGRTAYRVVQEALTNVHKHAPGTDVRVQVRYGADQVRLTVRNNAPVRPADQALSSTGSGSGLTGLRHRVELVHGSFHAGPNEEGGFAVEVTLPAYVPTAVG</sequence>
<proteinExistence type="predicted"/>
<dbReference type="Gene3D" id="1.20.5.1930">
    <property type="match status" value="1"/>
</dbReference>
<name>A0ABP4TEQ1_9ACTN</name>
<evidence type="ECO:0000256" key="2">
    <source>
        <dbReference type="ARBA" id="ARBA00012438"/>
    </source>
</evidence>
<evidence type="ECO:0000259" key="12">
    <source>
        <dbReference type="Pfam" id="PF07730"/>
    </source>
</evidence>
<evidence type="ECO:0000313" key="13">
    <source>
        <dbReference type="EMBL" id="GAA1686903.1"/>
    </source>
</evidence>
<dbReference type="InterPro" id="IPR011712">
    <property type="entry name" value="Sig_transdc_His_kin_sub3_dim/P"/>
</dbReference>
<dbReference type="EMBL" id="BAAANY010000014">
    <property type="protein sequence ID" value="GAA1686903.1"/>
    <property type="molecule type" value="Genomic_DNA"/>
</dbReference>
<keyword evidence="6 13" id="KW-0418">Kinase</keyword>
<dbReference type="CDD" id="cd16917">
    <property type="entry name" value="HATPase_UhpB-NarQ-NarX-like"/>
    <property type="match status" value="1"/>
</dbReference>
<evidence type="ECO:0000256" key="6">
    <source>
        <dbReference type="ARBA" id="ARBA00022777"/>
    </source>
</evidence>
<accession>A0ABP4TEQ1</accession>
<dbReference type="Pfam" id="PF07730">
    <property type="entry name" value="HisKA_3"/>
    <property type="match status" value="1"/>
</dbReference>
<keyword evidence="5" id="KW-0547">Nucleotide-binding</keyword>
<evidence type="ECO:0000256" key="4">
    <source>
        <dbReference type="ARBA" id="ARBA00022679"/>
    </source>
</evidence>
<evidence type="ECO:0000256" key="5">
    <source>
        <dbReference type="ARBA" id="ARBA00022741"/>
    </source>
</evidence>
<dbReference type="Pfam" id="PF02518">
    <property type="entry name" value="HATPase_c"/>
    <property type="match status" value="1"/>
</dbReference>
<reference evidence="14" key="1">
    <citation type="journal article" date="2019" name="Int. J. Syst. Evol. Microbiol.">
        <title>The Global Catalogue of Microorganisms (GCM) 10K type strain sequencing project: providing services to taxonomists for standard genome sequencing and annotation.</title>
        <authorList>
            <consortium name="The Broad Institute Genomics Platform"/>
            <consortium name="The Broad Institute Genome Sequencing Center for Infectious Disease"/>
            <person name="Wu L."/>
            <person name="Ma J."/>
        </authorList>
    </citation>
    <scope>NUCLEOTIDE SEQUENCE [LARGE SCALE GENOMIC DNA]</scope>
    <source>
        <strain evidence="14">JCM 14718</strain>
    </source>
</reference>
<keyword evidence="10" id="KW-1133">Transmembrane helix</keyword>
<dbReference type="PANTHER" id="PTHR24421:SF10">
    <property type="entry name" value="NITRATE_NITRITE SENSOR PROTEIN NARQ"/>
    <property type="match status" value="1"/>
</dbReference>
<organism evidence="13 14">
    <name type="scientific">Fodinicola feengrottensis</name>
    <dbReference type="NCBI Taxonomy" id="435914"/>
    <lineage>
        <taxon>Bacteria</taxon>
        <taxon>Bacillati</taxon>
        <taxon>Actinomycetota</taxon>
        <taxon>Actinomycetes</taxon>
        <taxon>Mycobacteriales</taxon>
        <taxon>Fodinicola</taxon>
    </lineage>
</organism>
<comment type="caution">
    <text evidence="13">The sequence shown here is derived from an EMBL/GenBank/DDBJ whole genome shotgun (WGS) entry which is preliminary data.</text>
</comment>
<evidence type="ECO:0000256" key="8">
    <source>
        <dbReference type="ARBA" id="ARBA00023012"/>
    </source>
</evidence>
<evidence type="ECO:0000256" key="9">
    <source>
        <dbReference type="SAM" id="Coils"/>
    </source>
</evidence>
<keyword evidence="4" id="KW-0808">Transferase</keyword>
<comment type="catalytic activity">
    <reaction evidence="1">
        <text>ATP + protein L-histidine = ADP + protein N-phospho-L-histidine.</text>
        <dbReference type="EC" id="2.7.13.3"/>
    </reaction>
</comment>
<evidence type="ECO:0000256" key="7">
    <source>
        <dbReference type="ARBA" id="ARBA00022840"/>
    </source>
</evidence>
<dbReference type="EC" id="2.7.13.3" evidence="2"/>
<keyword evidence="14" id="KW-1185">Reference proteome</keyword>
<feature type="transmembrane region" description="Helical" evidence="10">
    <location>
        <begin position="48"/>
        <end position="65"/>
    </location>
</feature>
<feature type="transmembrane region" description="Helical" evidence="10">
    <location>
        <begin position="153"/>
        <end position="172"/>
    </location>
</feature>
<feature type="transmembrane region" description="Helical" evidence="10">
    <location>
        <begin position="12"/>
        <end position="36"/>
    </location>
</feature>
<dbReference type="Proteomes" id="UP001500618">
    <property type="component" value="Unassembled WGS sequence"/>
</dbReference>
<dbReference type="GO" id="GO:0016301">
    <property type="term" value="F:kinase activity"/>
    <property type="evidence" value="ECO:0007669"/>
    <property type="project" value="UniProtKB-KW"/>
</dbReference>
<dbReference type="RefSeq" id="WP_344311792.1">
    <property type="nucleotide sequence ID" value="NZ_BAAANY010000014.1"/>
</dbReference>
<keyword evidence="7" id="KW-0067">ATP-binding</keyword>
<keyword evidence="10" id="KW-0472">Membrane</keyword>
<dbReference type="InterPro" id="IPR050482">
    <property type="entry name" value="Sensor_HK_TwoCompSys"/>
</dbReference>
<feature type="transmembrane region" description="Helical" evidence="10">
    <location>
        <begin position="129"/>
        <end position="147"/>
    </location>
</feature>
<keyword evidence="8" id="KW-0902">Two-component regulatory system</keyword>
<dbReference type="Gene3D" id="3.30.565.10">
    <property type="entry name" value="Histidine kinase-like ATPase, C-terminal domain"/>
    <property type="match status" value="1"/>
</dbReference>
<feature type="coiled-coil region" evidence="9">
    <location>
        <begin position="170"/>
        <end position="204"/>
    </location>
</feature>
<gene>
    <name evidence="13" type="ORF">GCM10009765_40530</name>
</gene>
<protein>
    <recommendedName>
        <fullName evidence="2">histidine kinase</fullName>
        <ecNumber evidence="2">2.7.13.3</ecNumber>
    </recommendedName>
</protein>
<keyword evidence="10" id="KW-0812">Transmembrane</keyword>
<feature type="transmembrane region" description="Helical" evidence="10">
    <location>
        <begin position="72"/>
        <end position="97"/>
    </location>
</feature>
<dbReference type="PANTHER" id="PTHR24421">
    <property type="entry name" value="NITRATE/NITRITE SENSOR PROTEIN NARX-RELATED"/>
    <property type="match status" value="1"/>
</dbReference>
<evidence type="ECO:0000313" key="14">
    <source>
        <dbReference type="Proteomes" id="UP001500618"/>
    </source>
</evidence>
<evidence type="ECO:0000256" key="3">
    <source>
        <dbReference type="ARBA" id="ARBA00022553"/>
    </source>
</evidence>
<evidence type="ECO:0000259" key="11">
    <source>
        <dbReference type="Pfam" id="PF02518"/>
    </source>
</evidence>
<feature type="transmembrane region" description="Helical" evidence="10">
    <location>
        <begin position="103"/>
        <end position="122"/>
    </location>
</feature>
<keyword evidence="9" id="KW-0175">Coiled coil</keyword>
<evidence type="ECO:0000256" key="10">
    <source>
        <dbReference type="SAM" id="Phobius"/>
    </source>
</evidence>
<feature type="domain" description="Signal transduction histidine kinase subgroup 3 dimerisation and phosphoacceptor" evidence="12">
    <location>
        <begin position="202"/>
        <end position="264"/>
    </location>
</feature>
<evidence type="ECO:0000256" key="1">
    <source>
        <dbReference type="ARBA" id="ARBA00000085"/>
    </source>
</evidence>
<feature type="domain" description="Histidine kinase/HSP90-like ATPase" evidence="11">
    <location>
        <begin position="317"/>
        <end position="407"/>
    </location>
</feature>
<dbReference type="InterPro" id="IPR003594">
    <property type="entry name" value="HATPase_dom"/>
</dbReference>
<dbReference type="SUPFAM" id="SSF55874">
    <property type="entry name" value="ATPase domain of HSP90 chaperone/DNA topoisomerase II/histidine kinase"/>
    <property type="match status" value="1"/>
</dbReference>